<evidence type="ECO:0000256" key="1">
    <source>
        <dbReference type="ARBA" id="ARBA00008668"/>
    </source>
</evidence>
<accession>A0ABR1J6S0</accession>
<dbReference type="EMBL" id="JBANRG010000035">
    <property type="protein sequence ID" value="KAK7449777.1"/>
    <property type="molecule type" value="Genomic_DNA"/>
</dbReference>
<dbReference type="InterPro" id="IPR036514">
    <property type="entry name" value="SGNH_hydro_sf"/>
</dbReference>
<dbReference type="Proteomes" id="UP001498398">
    <property type="component" value="Unassembled WGS sequence"/>
</dbReference>
<evidence type="ECO:0008006" key="4">
    <source>
        <dbReference type="Google" id="ProtNLM"/>
    </source>
</evidence>
<gene>
    <name evidence="2" type="ORF">VKT23_013252</name>
</gene>
<protein>
    <recommendedName>
        <fullName evidence="4">SGNH hydrolase-type esterase domain-containing protein</fullName>
    </recommendedName>
</protein>
<evidence type="ECO:0000313" key="3">
    <source>
        <dbReference type="Proteomes" id="UP001498398"/>
    </source>
</evidence>
<keyword evidence="3" id="KW-1185">Reference proteome</keyword>
<comment type="caution">
    <text evidence="2">The sequence shown here is derived from an EMBL/GenBank/DDBJ whole genome shotgun (WGS) entry which is preliminary data.</text>
</comment>
<dbReference type="PANTHER" id="PTHR22835">
    <property type="entry name" value="ZINC FINGER FYVE DOMAIN CONTAINING PROTEIN"/>
    <property type="match status" value="1"/>
</dbReference>
<dbReference type="InterPro" id="IPR001087">
    <property type="entry name" value="GDSL"/>
</dbReference>
<evidence type="ECO:0000313" key="2">
    <source>
        <dbReference type="EMBL" id="KAK7449777.1"/>
    </source>
</evidence>
<comment type="similarity">
    <text evidence="1">Belongs to the 'GDSL' lipolytic enzyme family.</text>
</comment>
<proteinExistence type="inferred from homology"/>
<name>A0ABR1J6S0_9AGAR</name>
<dbReference type="Pfam" id="PF00657">
    <property type="entry name" value="Lipase_GDSL"/>
    <property type="match status" value="1"/>
</dbReference>
<sequence>MNRTAVIFGDSYSVSSNAYGDGDVSTKSWASYLEADHDFSIHNFAVPGATAEDDLEDQLSDYLSVRAKLSASSSPKTIYYVFFFGINDCGRSEVYFLSEIVEKIMDAADRLYTEAGARHFTFIDVPPIDRSPGGLERSDPDSIKTRVNTWNRELQKRVSQFISKTPKVTVTRFSVHDALSAILDDPEEYDFTEDDTTDQAGAIWADELHLTSDVHQIIAEKMVECFGTS</sequence>
<dbReference type="Gene3D" id="3.40.50.1110">
    <property type="entry name" value="SGNH hydrolase"/>
    <property type="match status" value="1"/>
</dbReference>
<organism evidence="2 3">
    <name type="scientific">Marasmiellus scandens</name>
    <dbReference type="NCBI Taxonomy" id="2682957"/>
    <lineage>
        <taxon>Eukaryota</taxon>
        <taxon>Fungi</taxon>
        <taxon>Dikarya</taxon>
        <taxon>Basidiomycota</taxon>
        <taxon>Agaricomycotina</taxon>
        <taxon>Agaricomycetes</taxon>
        <taxon>Agaricomycetidae</taxon>
        <taxon>Agaricales</taxon>
        <taxon>Marasmiineae</taxon>
        <taxon>Omphalotaceae</taxon>
        <taxon>Marasmiellus</taxon>
    </lineage>
</organism>
<dbReference type="PANTHER" id="PTHR22835:SF659">
    <property type="entry name" value="GDSL LIPASE_ACYLHYDROLASE, PUTATIVE (AFU_ORTHOLOGUE AFUA_2G00510)-RELATED"/>
    <property type="match status" value="1"/>
</dbReference>
<reference evidence="2 3" key="1">
    <citation type="submission" date="2024-01" db="EMBL/GenBank/DDBJ databases">
        <title>A draft genome for the cacao thread blight pathogen Marasmiellus scandens.</title>
        <authorList>
            <person name="Baruah I.K."/>
            <person name="Leung J."/>
            <person name="Bukari Y."/>
            <person name="Amoako-Attah I."/>
            <person name="Meinhardt L.W."/>
            <person name="Bailey B.A."/>
            <person name="Cohen S.P."/>
        </authorList>
    </citation>
    <scope>NUCLEOTIDE SEQUENCE [LARGE SCALE GENOMIC DNA]</scope>
    <source>
        <strain evidence="2 3">GH-19</strain>
    </source>
</reference>
<dbReference type="SUPFAM" id="SSF52266">
    <property type="entry name" value="SGNH hydrolase"/>
    <property type="match status" value="1"/>
</dbReference>